<evidence type="ECO:0000256" key="6">
    <source>
        <dbReference type="ARBA" id="ARBA00022552"/>
    </source>
</evidence>
<keyword evidence="6" id="KW-0698">rRNA processing</keyword>
<dbReference type="PROSITE" id="PS01153">
    <property type="entry name" value="NOL1_NOP2_SUN"/>
    <property type="match status" value="1"/>
</dbReference>
<evidence type="ECO:0000256" key="11">
    <source>
        <dbReference type="ARBA" id="ARBA00030399"/>
    </source>
</evidence>
<dbReference type="PANTHER" id="PTHR22807:SF61">
    <property type="entry name" value="NOL1_NOP2_SUN FAMILY PROTEIN _ ANTITERMINATION NUSB DOMAIN-CONTAINING PROTEIN"/>
    <property type="match status" value="1"/>
</dbReference>
<organism evidence="15">
    <name type="scientific">marine sediment metagenome</name>
    <dbReference type="NCBI Taxonomy" id="412755"/>
    <lineage>
        <taxon>unclassified sequences</taxon>
        <taxon>metagenomes</taxon>
        <taxon>ecological metagenomes</taxon>
    </lineage>
</organism>
<dbReference type="EMBL" id="LAZR01000008">
    <property type="protein sequence ID" value="KKO08872.1"/>
    <property type="molecule type" value="Genomic_DNA"/>
</dbReference>
<dbReference type="GO" id="GO:0070475">
    <property type="term" value="P:rRNA base methylation"/>
    <property type="evidence" value="ECO:0007669"/>
    <property type="project" value="TreeGrafter"/>
</dbReference>
<dbReference type="InterPro" id="IPR018314">
    <property type="entry name" value="RsmB/NOL1/NOP2-like_CS"/>
</dbReference>
<dbReference type="GO" id="GO:0005829">
    <property type="term" value="C:cytosol"/>
    <property type="evidence" value="ECO:0007669"/>
    <property type="project" value="TreeGrafter"/>
</dbReference>
<dbReference type="Pfam" id="PF01029">
    <property type="entry name" value="NusB"/>
    <property type="match status" value="1"/>
</dbReference>
<evidence type="ECO:0000256" key="8">
    <source>
        <dbReference type="ARBA" id="ARBA00022679"/>
    </source>
</evidence>
<proteinExistence type="inferred from homology"/>
<dbReference type="NCBIfam" id="NF008149">
    <property type="entry name" value="PRK10901.1"/>
    <property type="match status" value="1"/>
</dbReference>
<evidence type="ECO:0000313" key="15">
    <source>
        <dbReference type="EMBL" id="KKO08872.1"/>
    </source>
</evidence>
<dbReference type="InterPro" id="IPR035926">
    <property type="entry name" value="NusB-like_sf"/>
</dbReference>
<dbReference type="PROSITE" id="PS51686">
    <property type="entry name" value="SAM_MT_RSMB_NOP"/>
    <property type="match status" value="1"/>
</dbReference>
<dbReference type="InterPro" id="IPR029063">
    <property type="entry name" value="SAM-dependent_MTases_sf"/>
</dbReference>
<dbReference type="EC" id="2.1.1.176" evidence="4"/>
<dbReference type="SUPFAM" id="SSF48013">
    <property type="entry name" value="NusB-like"/>
    <property type="match status" value="1"/>
</dbReference>
<evidence type="ECO:0000256" key="5">
    <source>
        <dbReference type="ARBA" id="ARBA00022490"/>
    </source>
</evidence>
<comment type="catalytic activity">
    <reaction evidence="13">
        <text>cytidine(967) in 16S rRNA + S-adenosyl-L-methionine = 5-methylcytidine(967) in 16S rRNA + S-adenosyl-L-homocysteine + H(+)</text>
        <dbReference type="Rhea" id="RHEA:42748"/>
        <dbReference type="Rhea" id="RHEA-COMP:10219"/>
        <dbReference type="Rhea" id="RHEA-COMP:10220"/>
        <dbReference type="ChEBI" id="CHEBI:15378"/>
        <dbReference type="ChEBI" id="CHEBI:57856"/>
        <dbReference type="ChEBI" id="CHEBI:59789"/>
        <dbReference type="ChEBI" id="CHEBI:74483"/>
        <dbReference type="ChEBI" id="CHEBI:82748"/>
        <dbReference type="EC" id="2.1.1.176"/>
    </reaction>
</comment>
<dbReference type="Gene3D" id="3.30.70.1170">
    <property type="entry name" value="Sun protein, domain 3"/>
    <property type="match status" value="1"/>
</dbReference>
<dbReference type="Gene3D" id="1.10.940.10">
    <property type="entry name" value="NusB-like"/>
    <property type="match status" value="1"/>
</dbReference>
<evidence type="ECO:0000259" key="14">
    <source>
        <dbReference type="PROSITE" id="PS51686"/>
    </source>
</evidence>
<comment type="function">
    <text evidence="1">Specifically methylates the cytosine at position 967 (m5C967) of 16S rRNA.</text>
</comment>
<dbReference type="PANTHER" id="PTHR22807">
    <property type="entry name" value="NOP2 YEAST -RELATED NOL1/NOP2/FMU SUN DOMAIN-CONTAINING"/>
    <property type="match status" value="1"/>
</dbReference>
<comment type="similarity">
    <text evidence="3">Belongs to the class I-like SAM-binding methyltransferase superfamily. RsmB/NOP family.</text>
</comment>
<evidence type="ECO:0000256" key="3">
    <source>
        <dbReference type="ARBA" id="ARBA00007494"/>
    </source>
</evidence>
<dbReference type="GO" id="GO:0006355">
    <property type="term" value="P:regulation of DNA-templated transcription"/>
    <property type="evidence" value="ECO:0007669"/>
    <property type="project" value="InterPro"/>
</dbReference>
<comment type="subcellular location">
    <subcellularLocation>
        <location evidence="2">Cytoplasm</location>
    </subcellularLocation>
</comment>
<reference evidence="15" key="1">
    <citation type="journal article" date="2015" name="Nature">
        <title>Complex archaea that bridge the gap between prokaryotes and eukaryotes.</title>
        <authorList>
            <person name="Spang A."/>
            <person name="Saw J.H."/>
            <person name="Jorgensen S.L."/>
            <person name="Zaremba-Niedzwiedzka K."/>
            <person name="Martijn J."/>
            <person name="Lind A.E."/>
            <person name="van Eijk R."/>
            <person name="Schleper C."/>
            <person name="Guy L."/>
            <person name="Ettema T.J."/>
        </authorList>
    </citation>
    <scope>NUCLEOTIDE SEQUENCE</scope>
</reference>
<dbReference type="InterPro" id="IPR006027">
    <property type="entry name" value="NusB_RsmB_TIM44"/>
</dbReference>
<accession>A0A0F9YA67</accession>
<name>A0A0F9YA67_9ZZZZ</name>
<evidence type="ECO:0000256" key="12">
    <source>
        <dbReference type="ARBA" id="ARBA00031088"/>
    </source>
</evidence>
<dbReference type="Gene3D" id="3.40.50.150">
    <property type="entry name" value="Vaccinia Virus protein VP39"/>
    <property type="match status" value="1"/>
</dbReference>
<evidence type="ECO:0000256" key="2">
    <source>
        <dbReference type="ARBA" id="ARBA00004496"/>
    </source>
</evidence>
<dbReference type="CDD" id="cd02440">
    <property type="entry name" value="AdoMet_MTases"/>
    <property type="match status" value="1"/>
</dbReference>
<gene>
    <name evidence="15" type="ORF">LCGC14_0039910</name>
</gene>
<dbReference type="GO" id="GO:0003723">
    <property type="term" value="F:RNA binding"/>
    <property type="evidence" value="ECO:0007669"/>
    <property type="project" value="UniProtKB-KW"/>
</dbReference>
<dbReference type="GO" id="GO:0009383">
    <property type="term" value="F:rRNA (cytosine-C5-)-methyltransferase activity"/>
    <property type="evidence" value="ECO:0007669"/>
    <property type="project" value="TreeGrafter"/>
</dbReference>
<dbReference type="SUPFAM" id="SSF53335">
    <property type="entry name" value="S-adenosyl-L-methionine-dependent methyltransferases"/>
    <property type="match status" value="1"/>
</dbReference>
<evidence type="ECO:0000256" key="1">
    <source>
        <dbReference type="ARBA" id="ARBA00002724"/>
    </source>
</evidence>
<dbReference type="InterPro" id="IPR001678">
    <property type="entry name" value="MeTrfase_RsmB-F_NOP2_dom"/>
</dbReference>
<dbReference type="NCBIfam" id="TIGR00563">
    <property type="entry name" value="rsmB"/>
    <property type="match status" value="1"/>
</dbReference>
<dbReference type="Pfam" id="PF22458">
    <property type="entry name" value="RsmF-B_ferredox"/>
    <property type="match status" value="1"/>
</dbReference>
<evidence type="ECO:0000256" key="10">
    <source>
        <dbReference type="ARBA" id="ARBA00022884"/>
    </source>
</evidence>
<dbReference type="PRINTS" id="PR02008">
    <property type="entry name" value="RCMTFAMILY"/>
</dbReference>
<dbReference type="Gene3D" id="1.10.287.730">
    <property type="entry name" value="Helix hairpin bin"/>
    <property type="match status" value="1"/>
</dbReference>
<evidence type="ECO:0000256" key="4">
    <source>
        <dbReference type="ARBA" id="ARBA00012140"/>
    </source>
</evidence>
<dbReference type="InterPro" id="IPR023267">
    <property type="entry name" value="RCMT"/>
</dbReference>
<dbReference type="FunFam" id="3.40.50.150:FF:000022">
    <property type="entry name" value="Ribosomal RNA small subunit methyltransferase B"/>
    <property type="match status" value="1"/>
</dbReference>
<evidence type="ECO:0000256" key="9">
    <source>
        <dbReference type="ARBA" id="ARBA00022691"/>
    </source>
</evidence>
<sequence>MLMKPAKVRATAAQILARLIRQQGSLASLLPRASDVAEADQNQMALLRELCFGTCRWYHKLERDLATMLDKPLKNKDIDIHCLLLVGMYQLEHMRLADHAAVNETVNATALLKKGWAKSLVNGVLRQYQRQLASRETGADVVALTYTDWMVDSIQTDWPQHASQILAAGNQHPPMTLRVNLSRVSRAAYLDELAAAGITAHAGSLADSAVYLEQARAVTVLPGFSDGLISVQDEASQLIPGLLLADAGQRILDACAAPGGKTCHVLETLAQAGGEPQILLALDIEARRLERIEENLQRLLLAGPGTRLLAADSSEPDNWWDGVPFDRILLDAPCSATGIIRRQPDIKVLRKAEDVARLVILQHKLLTNLWSCLAPGGSMVYSTCSVLRAENDRQIVQFLSATPDAEEIPISAEWGVSADAGRQLLPSEHGPDGFYFAVLRKNAG</sequence>
<dbReference type="InterPro" id="IPR054728">
    <property type="entry name" value="RsmB-like_ferredoxin"/>
</dbReference>
<feature type="domain" description="SAM-dependent MTase RsmB/NOP-type" evidence="14">
    <location>
        <begin position="165"/>
        <end position="442"/>
    </location>
</feature>
<keyword evidence="8" id="KW-0808">Transferase</keyword>
<keyword evidence="9" id="KW-0949">S-adenosyl-L-methionine</keyword>
<dbReference type="Pfam" id="PF01189">
    <property type="entry name" value="Methyltr_RsmB-F"/>
    <property type="match status" value="1"/>
</dbReference>
<dbReference type="InterPro" id="IPR049560">
    <property type="entry name" value="MeTrfase_RsmB-F_NOP2_cat"/>
</dbReference>
<dbReference type="AlphaFoldDB" id="A0A0F9YA67"/>
<dbReference type="InterPro" id="IPR004573">
    <property type="entry name" value="rRNA_ssu_MeTfrase_B"/>
</dbReference>
<keyword evidence="10" id="KW-0694">RNA-binding</keyword>
<evidence type="ECO:0000256" key="7">
    <source>
        <dbReference type="ARBA" id="ARBA00022603"/>
    </source>
</evidence>
<protein>
    <recommendedName>
        <fullName evidence="4">16S rRNA (cytosine(967)-C(5))-methyltransferase</fullName>
        <ecNumber evidence="4">2.1.1.176</ecNumber>
    </recommendedName>
    <alternativeName>
        <fullName evidence="11">16S rRNA m5C967 methyltransferase</fullName>
    </alternativeName>
    <alternativeName>
        <fullName evidence="12">rRNA (cytosine-C(5)-)-methyltransferase RsmB</fullName>
    </alternativeName>
</protein>
<comment type="caution">
    <text evidence="15">The sequence shown here is derived from an EMBL/GenBank/DDBJ whole genome shotgun (WGS) entry which is preliminary data.</text>
</comment>
<keyword evidence="7" id="KW-0489">Methyltransferase</keyword>
<keyword evidence="5" id="KW-0963">Cytoplasm</keyword>
<evidence type="ECO:0000256" key="13">
    <source>
        <dbReference type="ARBA" id="ARBA00047283"/>
    </source>
</evidence>